<dbReference type="GO" id="GO:0004803">
    <property type="term" value="F:transposase activity"/>
    <property type="evidence" value="ECO:0007669"/>
    <property type="project" value="InterPro"/>
</dbReference>
<evidence type="ECO:0008006" key="3">
    <source>
        <dbReference type="Google" id="ProtNLM"/>
    </source>
</evidence>
<comment type="caution">
    <text evidence="1">The sequence shown here is derived from an EMBL/GenBank/DDBJ whole genome shotgun (WGS) entry which is preliminary data.</text>
</comment>
<feature type="non-terminal residue" evidence="1">
    <location>
        <position position="1"/>
    </location>
</feature>
<protein>
    <recommendedName>
        <fullName evidence="3">Transposase IS200 like</fullName>
    </recommendedName>
</protein>
<dbReference type="EMBL" id="FNIW01000028">
    <property type="protein sequence ID" value="SDO58200.1"/>
    <property type="molecule type" value="Genomic_DNA"/>
</dbReference>
<name>A0A1H0KR08_9BACT</name>
<evidence type="ECO:0000313" key="1">
    <source>
        <dbReference type="EMBL" id="SDO58200.1"/>
    </source>
</evidence>
<evidence type="ECO:0000313" key="2">
    <source>
        <dbReference type="Proteomes" id="UP000199134"/>
    </source>
</evidence>
<dbReference type="GO" id="GO:0003677">
    <property type="term" value="F:DNA binding"/>
    <property type="evidence" value="ECO:0007669"/>
    <property type="project" value="InterPro"/>
</dbReference>
<dbReference type="SUPFAM" id="SSF143422">
    <property type="entry name" value="Transposase IS200-like"/>
    <property type="match status" value="1"/>
</dbReference>
<gene>
    <name evidence="1" type="ORF">SAMN04487900_12826</name>
</gene>
<accession>A0A1H0KR08</accession>
<proteinExistence type="predicted"/>
<dbReference type="InterPro" id="IPR036515">
    <property type="entry name" value="Transposase_17_sf"/>
</dbReference>
<dbReference type="GO" id="GO:0006313">
    <property type="term" value="P:DNA transposition"/>
    <property type="evidence" value="ECO:0007669"/>
    <property type="project" value="InterPro"/>
</dbReference>
<sequence>KAIRNEEVQKISAIYKMVEVWKLCIMPDHIHMIVRIKEDLPEGKHLGHIVAGFKGGCSRAWWRMGRPCADAQRVVAATDAQRVVAATDAQRVVAATDAQRVVAATTPAASAAGMPSLFERGYNDLILLNDSQLDNWKHYLDDNPRRLAIKRLHPDFFTTLNYIDIAEWHCQIVGNRFLLDIPQKVAVIVHSAYSDKEYAEYKKEWLACGEAGGILVSAAIATREKEVMREAMNRGYRIILVRENGFPPLYKPSGESFDACSNGRLLQICPWEYHMERRIISREQCLMLNRLAEEIAYYQ</sequence>
<dbReference type="Proteomes" id="UP000199134">
    <property type="component" value="Unassembled WGS sequence"/>
</dbReference>
<organism evidence="1 2">
    <name type="scientific">Prevotella communis</name>
    <dbReference type="NCBI Taxonomy" id="2913614"/>
    <lineage>
        <taxon>Bacteria</taxon>
        <taxon>Pseudomonadati</taxon>
        <taxon>Bacteroidota</taxon>
        <taxon>Bacteroidia</taxon>
        <taxon>Bacteroidales</taxon>
        <taxon>Prevotellaceae</taxon>
        <taxon>Prevotella</taxon>
    </lineage>
</organism>
<dbReference type="Gene3D" id="3.30.70.1290">
    <property type="entry name" value="Transposase IS200-like"/>
    <property type="match status" value="1"/>
</dbReference>
<dbReference type="AlphaFoldDB" id="A0A1H0KR08"/>
<reference evidence="2" key="1">
    <citation type="submission" date="2016-10" db="EMBL/GenBank/DDBJ databases">
        <authorList>
            <person name="de Groot N.N."/>
        </authorList>
    </citation>
    <scope>NUCLEOTIDE SEQUENCE [LARGE SCALE GENOMIC DNA]</scope>
    <source>
        <strain evidence="2">BP1-145</strain>
    </source>
</reference>